<evidence type="ECO:0000256" key="1">
    <source>
        <dbReference type="SAM" id="Coils"/>
    </source>
</evidence>
<name>A0A844H3U1_9RHOB</name>
<evidence type="ECO:0000313" key="3">
    <source>
        <dbReference type="Proteomes" id="UP000442533"/>
    </source>
</evidence>
<gene>
    <name evidence="2" type="ORF">GL279_05935</name>
</gene>
<accession>A0A844H3U1</accession>
<dbReference type="RefSeq" id="WP_155063700.1">
    <property type="nucleotide sequence ID" value="NZ_WMIF01000006.1"/>
</dbReference>
<organism evidence="2 3">
    <name type="scientific">Paracoccus limosus</name>
    <dbReference type="NCBI Taxonomy" id="913252"/>
    <lineage>
        <taxon>Bacteria</taxon>
        <taxon>Pseudomonadati</taxon>
        <taxon>Pseudomonadota</taxon>
        <taxon>Alphaproteobacteria</taxon>
        <taxon>Rhodobacterales</taxon>
        <taxon>Paracoccaceae</taxon>
        <taxon>Paracoccus</taxon>
    </lineage>
</organism>
<dbReference type="AlphaFoldDB" id="A0A844H3U1"/>
<reference evidence="2 3" key="1">
    <citation type="submission" date="2019-11" db="EMBL/GenBank/DDBJ databases">
        <authorList>
            <person name="Dong K."/>
        </authorList>
    </citation>
    <scope>NUCLEOTIDE SEQUENCE [LARGE SCALE GENOMIC DNA]</scope>
    <source>
        <strain evidence="2 3">JCM 17370</strain>
    </source>
</reference>
<dbReference type="EMBL" id="WMIF01000006">
    <property type="protein sequence ID" value="MTH34140.1"/>
    <property type="molecule type" value="Genomic_DNA"/>
</dbReference>
<sequence>MSDEDRYWSVRLIVYAFESEDEAREYQHKLVDAFCAMPESADLASTAGYFEGSSFDEIARLRVNVERLTASLAAEVEESERLRAALTDERRHGDELAAVLEDRDGGAHDGDCRVYQTYREVMFCDCGHVDTVAALSQHRARHRG</sequence>
<keyword evidence="1" id="KW-0175">Coiled coil</keyword>
<comment type="caution">
    <text evidence="2">The sequence shown here is derived from an EMBL/GenBank/DDBJ whole genome shotgun (WGS) entry which is preliminary data.</text>
</comment>
<keyword evidence="3" id="KW-1185">Reference proteome</keyword>
<proteinExistence type="predicted"/>
<evidence type="ECO:0000313" key="2">
    <source>
        <dbReference type="EMBL" id="MTH34140.1"/>
    </source>
</evidence>
<protein>
    <submittedName>
        <fullName evidence="2">Uncharacterized protein</fullName>
    </submittedName>
</protein>
<feature type="coiled-coil region" evidence="1">
    <location>
        <begin position="58"/>
        <end position="85"/>
    </location>
</feature>
<dbReference type="Proteomes" id="UP000442533">
    <property type="component" value="Unassembled WGS sequence"/>
</dbReference>